<dbReference type="PANTHER" id="PTHR11946">
    <property type="entry name" value="VALYL-TRNA SYNTHETASES"/>
    <property type="match status" value="1"/>
</dbReference>
<protein>
    <recommendedName>
        <fullName evidence="1">valine--tRNA ligase</fullName>
        <ecNumber evidence="1">6.1.1.9</ecNumber>
    </recommendedName>
    <alternativeName>
        <fullName evidence="7">Valyl-tRNA synthetase</fullName>
    </alternativeName>
</protein>
<dbReference type="InterPro" id="IPR037118">
    <property type="entry name" value="Val-tRNA_synth_C_sf"/>
</dbReference>
<dbReference type="AlphaFoldDB" id="T1KUQ0"/>
<keyword evidence="3" id="KW-0547">Nucleotide-binding</keyword>
<evidence type="ECO:0000313" key="11">
    <source>
        <dbReference type="Proteomes" id="UP000015104"/>
    </source>
</evidence>
<feature type="domain" description="Methionyl/Valyl/Leucyl/Isoleucyl-tRNA synthetase anticodon-binding" evidence="8">
    <location>
        <begin position="5"/>
        <end position="100"/>
    </location>
</feature>
<dbReference type="GO" id="GO:0004832">
    <property type="term" value="F:valine-tRNA ligase activity"/>
    <property type="evidence" value="ECO:0007669"/>
    <property type="project" value="UniProtKB-EC"/>
</dbReference>
<evidence type="ECO:0000259" key="8">
    <source>
        <dbReference type="Pfam" id="PF08264"/>
    </source>
</evidence>
<organism evidence="10 11">
    <name type="scientific">Tetranychus urticae</name>
    <name type="common">Two-spotted spider mite</name>
    <dbReference type="NCBI Taxonomy" id="32264"/>
    <lineage>
        <taxon>Eukaryota</taxon>
        <taxon>Metazoa</taxon>
        <taxon>Ecdysozoa</taxon>
        <taxon>Arthropoda</taxon>
        <taxon>Chelicerata</taxon>
        <taxon>Arachnida</taxon>
        <taxon>Acari</taxon>
        <taxon>Acariformes</taxon>
        <taxon>Trombidiformes</taxon>
        <taxon>Prostigmata</taxon>
        <taxon>Eleutherengona</taxon>
        <taxon>Raphignathae</taxon>
        <taxon>Tetranychoidea</taxon>
        <taxon>Tetranychidae</taxon>
        <taxon>Tetranychus</taxon>
    </lineage>
</organism>
<dbReference type="STRING" id="32264.T1KUQ0"/>
<evidence type="ECO:0000256" key="2">
    <source>
        <dbReference type="ARBA" id="ARBA00022598"/>
    </source>
</evidence>
<dbReference type="EC" id="6.1.1.9" evidence="1"/>
<keyword evidence="4" id="KW-0067">ATP-binding</keyword>
<dbReference type="Gene3D" id="1.10.730.10">
    <property type="entry name" value="Isoleucyl-tRNA Synthetase, Domain 1"/>
    <property type="match status" value="1"/>
</dbReference>
<name>T1KUQ0_TETUR</name>
<dbReference type="Pfam" id="PF10458">
    <property type="entry name" value="Val_tRNA-synt_C"/>
    <property type="match status" value="1"/>
</dbReference>
<dbReference type="Gene3D" id="1.10.287.380">
    <property type="entry name" value="Valyl-tRNA synthetase, C-terminal domain"/>
    <property type="match status" value="1"/>
</dbReference>
<dbReference type="InterPro" id="IPR013155">
    <property type="entry name" value="M/V/L/I-tRNA-synth_anticd-bd"/>
</dbReference>
<dbReference type="PANTHER" id="PTHR11946:SF71">
    <property type="entry name" value="VALINE--TRNA LIGASE, MITOCHONDRIAL"/>
    <property type="match status" value="1"/>
</dbReference>
<accession>T1KUQ0</accession>
<keyword evidence="5" id="KW-0648">Protein biosynthesis</keyword>
<sequence length="233" mass="26893">MRGDNEETKEIIRQTLYTACDIGLRLLHPFMPYLTEDLHKRLPRRCPSTDPPSLCITPYPEVEEFSWQNDPQLETEFSFMYDFVHKIRSRKANYGVEKKEVPLFVLCDSQETQNRLLSFIDPIKCLTHSSCLEMLQAGAIPPEGVPIPISDSCQAYLGLKGIIDIDKEIESLKSKKEQREKMLKELTASMSDPNFLEKVPKEVQETRRQKIEELNGELSKIIKSIDDFSLIVK</sequence>
<evidence type="ECO:0000256" key="3">
    <source>
        <dbReference type="ARBA" id="ARBA00022741"/>
    </source>
</evidence>
<dbReference type="EnsemblMetazoa" id="tetur22g00830.1">
    <property type="protein sequence ID" value="tetur22g00830.1"/>
    <property type="gene ID" value="tetur22g00830"/>
</dbReference>
<evidence type="ECO:0000256" key="4">
    <source>
        <dbReference type="ARBA" id="ARBA00022840"/>
    </source>
</evidence>
<dbReference type="HOGENOM" id="CLU_001493_5_1_1"/>
<dbReference type="SUPFAM" id="SSF47323">
    <property type="entry name" value="Anticodon-binding domain of a subclass of class I aminoacyl-tRNA synthetases"/>
    <property type="match status" value="1"/>
</dbReference>
<dbReference type="eggNOG" id="KOG0432">
    <property type="taxonomic scope" value="Eukaryota"/>
</dbReference>
<feature type="domain" description="Valyl-tRNA synthetase tRNA-binding arm" evidence="9">
    <location>
        <begin position="164"/>
        <end position="225"/>
    </location>
</feature>
<evidence type="ECO:0000259" key="9">
    <source>
        <dbReference type="Pfam" id="PF10458"/>
    </source>
</evidence>
<dbReference type="EMBL" id="CAEY01000578">
    <property type="status" value="NOT_ANNOTATED_CDS"/>
    <property type="molecule type" value="Genomic_DNA"/>
</dbReference>
<dbReference type="Pfam" id="PF08264">
    <property type="entry name" value="Anticodon_1"/>
    <property type="match status" value="1"/>
</dbReference>
<dbReference type="InterPro" id="IPR010978">
    <property type="entry name" value="tRNA-bd_arm"/>
</dbReference>
<reference evidence="10" key="2">
    <citation type="submission" date="2015-06" db="UniProtKB">
        <authorList>
            <consortium name="EnsemblMetazoa"/>
        </authorList>
    </citation>
    <scope>IDENTIFICATION</scope>
</reference>
<dbReference type="GO" id="GO:0005829">
    <property type="term" value="C:cytosol"/>
    <property type="evidence" value="ECO:0007669"/>
    <property type="project" value="TreeGrafter"/>
</dbReference>
<evidence type="ECO:0000256" key="5">
    <source>
        <dbReference type="ARBA" id="ARBA00022917"/>
    </source>
</evidence>
<dbReference type="InterPro" id="IPR002303">
    <property type="entry name" value="Valyl-tRNA_ligase"/>
</dbReference>
<proteinExistence type="predicted"/>
<evidence type="ECO:0000256" key="1">
    <source>
        <dbReference type="ARBA" id="ARBA00013169"/>
    </source>
</evidence>
<keyword evidence="2" id="KW-0436">Ligase</keyword>
<keyword evidence="6" id="KW-0030">Aminoacyl-tRNA synthetase</keyword>
<reference evidence="11" key="1">
    <citation type="submission" date="2011-08" db="EMBL/GenBank/DDBJ databases">
        <authorList>
            <person name="Rombauts S."/>
        </authorList>
    </citation>
    <scope>NUCLEOTIDE SEQUENCE</scope>
    <source>
        <strain evidence="11">London</strain>
    </source>
</reference>
<keyword evidence="11" id="KW-1185">Reference proteome</keyword>
<dbReference type="InterPro" id="IPR019499">
    <property type="entry name" value="Val-tRNA_synth_tRNA-bd"/>
</dbReference>
<dbReference type="Proteomes" id="UP000015104">
    <property type="component" value="Unassembled WGS sequence"/>
</dbReference>
<dbReference type="GO" id="GO:0005524">
    <property type="term" value="F:ATP binding"/>
    <property type="evidence" value="ECO:0007669"/>
    <property type="project" value="UniProtKB-KW"/>
</dbReference>
<evidence type="ECO:0000313" key="10">
    <source>
        <dbReference type="EnsemblMetazoa" id="tetur22g00830.1"/>
    </source>
</evidence>
<evidence type="ECO:0000256" key="7">
    <source>
        <dbReference type="ARBA" id="ARBA00029936"/>
    </source>
</evidence>
<dbReference type="InterPro" id="IPR009080">
    <property type="entry name" value="tRNAsynth_Ia_anticodon-bd"/>
</dbReference>
<dbReference type="SUPFAM" id="SSF46589">
    <property type="entry name" value="tRNA-binding arm"/>
    <property type="match status" value="1"/>
</dbReference>
<evidence type="ECO:0000256" key="6">
    <source>
        <dbReference type="ARBA" id="ARBA00023146"/>
    </source>
</evidence>
<dbReference type="GO" id="GO:0006438">
    <property type="term" value="P:valyl-tRNA aminoacylation"/>
    <property type="evidence" value="ECO:0007669"/>
    <property type="project" value="InterPro"/>
</dbReference>